<evidence type="ECO:0000256" key="5">
    <source>
        <dbReference type="SAM" id="Phobius"/>
    </source>
</evidence>
<organism evidence="6 7">
    <name type="scientific">Mucilaginibacter defluvii</name>
    <dbReference type="NCBI Taxonomy" id="1196019"/>
    <lineage>
        <taxon>Bacteria</taxon>
        <taxon>Pseudomonadati</taxon>
        <taxon>Bacteroidota</taxon>
        <taxon>Sphingobacteriia</taxon>
        <taxon>Sphingobacteriales</taxon>
        <taxon>Sphingobacteriaceae</taxon>
        <taxon>Mucilaginibacter</taxon>
    </lineage>
</organism>
<dbReference type="Gene3D" id="3.20.20.80">
    <property type="entry name" value="Glycosidases"/>
    <property type="match status" value="1"/>
</dbReference>
<evidence type="ECO:0000313" key="7">
    <source>
        <dbReference type="Proteomes" id="UP001501436"/>
    </source>
</evidence>
<keyword evidence="5" id="KW-0812">Transmembrane</keyword>
<feature type="compositionally biased region" description="Basic residues" evidence="4">
    <location>
        <begin position="14"/>
        <end position="28"/>
    </location>
</feature>
<feature type="transmembrane region" description="Helical" evidence="5">
    <location>
        <begin position="35"/>
        <end position="54"/>
    </location>
</feature>
<keyword evidence="5" id="KW-0472">Membrane</keyword>
<dbReference type="GO" id="GO:0016787">
    <property type="term" value="F:hydrolase activity"/>
    <property type="evidence" value="ECO:0007669"/>
    <property type="project" value="UniProtKB-KW"/>
</dbReference>
<evidence type="ECO:0000256" key="1">
    <source>
        <dbReference type="ARBA" id="ARBA00010646"/>
    </source>
</evidence>
<proteinExistence type="inferred from homology"/>
<keyword evidence="2 6" id="KW-0378">Hydrolase</keyword>
<comment type="caution">
    <text evidence="6">The sequence shown here is derived from an EMBL/GenBank/DDBJ whole genome shotgun (WGS) entry which is preliminary data.</text>
</comment>
<dbReference type="PANTHER" id="PTHR34135">
    <property type="entry name" value="LYSOZYME"/>
    <property type="match status" value="1"/>
</dbReference>
<evidence type="ECO:0000256" key="3">
    <source>
        <dbReference type="ARBA" id="ARBA00023295"/>
    </source>
</evidence>
<protein>
    <submittedName>
        <fullName evidence="6">Glycoside hydrolase family 25 protein</fullName>
    </submittedName>
</protein>
<dbReference type="EMBL" id="BAABJI010000002">
    <property type="protein sequence ID" value="GAA4918299.1"/>
    <property type="molecule type" value="Genomic_DNA"/>
</dbReference>
<dbReference type="RefSeq" id="WP_345331292.1">
    <property type="nucleotide sequence ID" value="NZ_BAABJI010000002.1"/>
</dbReference>
<dbReference type="Proteomes" id="UP001501436">
    <property type="component" value="Unassembled WGS sequence"/>
</dbReference>
<reference evidence="7" key="1">
    <citation type="journal article" date="2019" name="Int. J. Syst. Evol. Microbiol.">
        <title>The Global Catalogue of Microorganisms (GCM) 10K type strain sequencing project: providing services to taxonomists for standard genome sequencing and annotation.</title>
        <authorList>
            <consortium name="The Broad Institute Genomics Platform"/>
            <consortium name="The Broad Institute Genome Sequencing Center for Infectious Disease"/>
            <person name="Wu L."/>
            <person name="Ma J."/>
        </authorList>
    </citation>
    <scope>NUCLEOTIDE SEQUENCE [LARGE SCALE GENOMIC DNA]</scope>
    <source>
        <strain evidence="7">JCM 18283</strain>
    </source>
</reference>
<evidence type="ECO:0000256" key="2">
    <source>
        <dbReference type="ARBA" id="ARBA00022801"/>
    </source>
</evidence>
<keyword evidence="5" id="KW-1133">Transmembrane helix</keyword>
<evidence type="ECO:0000256" key="4">
    <source>
        <dbReference type="SAM" id="MobiDB-lite"/>
    </source>
</evidence>
<dbReference type="InterPro" id="IPR002053">
    <property type="entry name" value="Glyco_hydro_25"/>
</dbReference>
<dbReference type="Pfam" id="PF01183">
    <property type="entry name" value="Glyco_hydro_25"/>
    <property type="match status" value="1"/>
</dbReference>
<sequence length="292" mass="34224">MPPRKQPAIVKPRATVKRKPSAGTKKKRPGNTFNWYPYAIGLALILLSPFYYGYVVKFFSSTWRWIWDGGKPATYRTYKSFDIDIPVAYKIHGIDVSYAQGNINWQQVSTMEEDSVRIRFAFIKATEGLLTADPYFKRNWREAPKFGIVCGAYHYFHPKKNGLWQARFFLQNVKPESGDLPPVVDIEVTDGVSPEKMRKELTAFINHVQKKTHVKPVIYTNISFYKEYLAGYFDEYPLWIAHYYKHELNLPEETNWWFWQHSDRAYVNGIAHEVDFNAFKGDSLQFKQLLIP</sequence>
<dbReference type="CDD" id="cd06524">
    <property type="entry name" value="GH25_YegX-like"/>
    <property type="match status" value="1"/>
</dbReference>
<dbReference type="SMART" id="SM00641">
    <property type="entry name" value="Glyco_25"/>
    <property type="match status" value="1"/>
</dbReference>
<dbReference type="SUPFAM" id="SSF51445">
    <property type="entry name" value="(Trans)glycosidases"/>
    <property type="match status" value="1"/>
</dbReference>
<accession>A0ABP9FUT7</accession>
<name>A0ABP9FUT7_9SPHI</name>
<comment type="similarity">
    <text evidence="1">Belongs to the glycosyl hydrolase 25 family.</text>
</comment>
<dbReference type="PANTHER" id="PTHR34135:SF2">
    <property type="entry name" value="LYSOZYME"/>
    <property type="match status" value="1"/>
</dbReference>
<keyword evidence="7" id="KW-1185">Reference proteome</keyword>
<dbReference type="PROSITE" id="PS51904">
    <property type="entry name" value="GLYCOSYL_HYDROL_F25_2"/>
    <property type="match status" value="1"/>
</dbReference>
<gene>
    <name evidence="6" type="ORF">GCM10023313_22440</name>
</gene>
<dbReference type="InterPro" id="IPR018077">
    <property type="entry name" value="Glyco_hydro_fam25_subgr"/>
</dbReference>
<feature type="region of interest" description="Disordered" evidence="4">
    <location>
        <begin position="1"/>
        <end position="28"/>
    </location>
</feature>
<keyword evidence="3" id="KW-0326">Glycosidase</keyword>
<dbReference type="InterPro" id="IPR017853">
    <property type="entry name" value="GH"/>
</dbReference>
<evidence type="ECO:0000313" key="6">
    <source>
        <dbReference type="EMBL" id="GAA4918299.1"/>
    </source>
</evidence>